<dbReference type="PANTHER" id="PTHR21021">
    <property type="entry name" value="GAF/PUTATIVE CYTOSKELETAL PROTEIN"/>
    <property type="match status" value="1"/>
</dbReference>
<evidence type="ECO:0000256" key="1">
    <source>
        <dbReference type="ARBA" id="ARBA00006658"/>
    </source>
</evidence>
<protein>
    <submittedName>
        <fullName evidence="2">ARAD1B18656p</fullName>
    </submittedName>
</protein>
<comment type="similarity">
    <text evidence="1">Belongs to the TIP41 family.</text>
</comment>
<gene>
    <name evidence="2" type="ORF">GNLVRS02_ARAD1B18656g</name>
</gene>
<dbReference type="GO" id="GO:0031929">
    <property type="term" value="P:TOR signaling"/>
    <property type="evidence" value="ECO:0007669"/>
    <property type="project" value="TreeGrafter"/>
</dbReference>
<dbReference type="PANTHER" id="PTHR21021:SF16">
    <property type="entry name" value="TIP41-LIKE PROTEIN"/>
    <property type="match status" value="1"/>
</dbReference>
<dbReference type="GO" id="GO:0005829">
    <property type="term" value="C:cytosol"/>
    <property type="evidence" value="ECO:0007669"/>
    <property type="project" value="TreeGrafter"/>
</dbReference>
<reference evidence="2" key="1">
    <citation type="submission" date="2014-02" db="EMBL/GenBank/DDBJ databases">
        <authorList>
            <person name="Genoscope - CEA"/>
        </authorList>
    </citation>
    <scope>NUCLEOTIDE SEQUENCE</scope>
    <source>
        <strain evidence="2">LS3</strain>
    </source>
</reference>
<dbReference type="Pfam" id="PF04176">
    <property type="entry name" value="TIP41"/>
    <property type="match status" value="1"/>
</dbReference>
<evidence type="ECO:0000313" key="2">
    <source>
        <dbReference type="EMBL" id="CDP36685.1"/>
    </source>
</evidence>
<name>A0A060T6H7_BLAAD</name>
<proteinExistence type="inferred from homology"/>
<dbReference type="EMBL" id="HG937692">
    <property type="protein sequence ID" value="CDP36685.1"/>
    <property type="molecule type" value="Genomic_DNA"/>
</dbReference>
<dbReference type="PhylomeDB" id="A0A060T6H7"/>
<reference evidence="2" key="2">
    <citation type="submission" date="2014-06" db="EMBL/GenBank/DDBJ databases">
        <title>The complete genome of Blastobotrys (Arxula) adeninivorans LS3 - a yeast of biotechnological interest.</title>
        <authorList>
            <person name="Kunze G."/>
            <person name="Gaillardin C."/>
            <person name="Czernicka M."/>
            <person name="Durrens P."/>
            <person name="Martin T."/>
            <person name="Boer E."/>
            <person name="Gabaldon T."/>
            <person name="Cruz J."/>
            <person name="Talla E."/>
            <person name="Marck C."/>
            <person name="Goffeau A."/>
            <person name="Barbe V."/>
            <person name="Baret P."/>
            <person name="Baronian K."/>
            <person name="Beier S."/>
            <person name="Bleykasten C."/>
            <person name="Bode R."/>
            <person name="Casaregola S."/>
            <person name="Despons L."/>
            <person name="Fairhead C."/>
            <person name="Giersberg M."/>
            <person name="Gierski P."/>
            <person name="Hahnel U."/>
            <person name="Hartmann A."/>
            <person name="Jankowska D."/>
            <person name="Jubin C."/>
            <person name="Jung P."/>
            <person name="Lafontaine I."/>
            <person name="Leh-Louis V."/>
            <person name="Lemaire M."/>
            <person name="Marcet-Houben M."/>
            <person name="Mascher M."/>
            <person name="Morel G."/>
            <person name="Richard G.-F."/>
            <person name="Riechen J."/>
            <person name="Sacerdot C."/>
            <person name="Sarkar A."/>
            <person name="Savel G."/>
            <person name="Schacherer J."/>
            <person name="Sherman D."/>
            <person name="Straub M.-L."/>
            <person name="Stein N."/>
            <person name="Thierry A."/>
            <person name="Trautwein-Schult A."/>
            <person name="Westhof E."/>
            <person name="Worch S."/>
            <person name="Dujon B."/>
            <person name="Souciet J.-L."/>
            <person name="Wincker P."/>
            <person name="Scholz U."/>
            <person name="Neuveglise N."/>
        </authorList>
    </citation>
    <scope>NUCLEOTIDE SEQUENCE</scope>
    <source>
        <strain evidence="2">LS3</strain>
    </source>
</reference>
<dbReference type="AlphaFoldDB" id="A0A060T6H7"/>
<dbReference type="InterPro" id="IPR007303">
    <property type="entry name" value="TIP41-like"/>
</dbReference>
<sequence>MATPPRAKKDSWSGKGWTVYTKKGPIFSSREIDNAERSIGIPMPEMIFGNNEVGLEHECGWGIRFNALGALDLVDKHGHNLLKVAHAAEWMSTRKDAHTSAEGHKIEGIVKPFDWTYSTPYRGSTQEDSSKQFNHDSEAGIPVELLARPDPILFFGDVSLYEDELGDNGLVSLNVKVRVMEERLLLLCRFYLRVDGVVFRVRDTRVYVEFGQKKVVREHLESEDDYETVKKKLPPGSKDFSQFFADPNWVSRNLTITKVTRETLYVD</sequence>
<organism evidence="2">
    <name type="scientific">Blastobotrys adeninivorans</name>
    <name type="common">Yeast</name>
    <name type="synonym">Arxula adeninivorans</name>
    <dbReference type="NCBI Taxonomy" id="409370"/>
    <lineage>
        <taxon>Eukaryota</taxon>
        <taxon>Fungi</taxon>
        <taxon>Dikarya</taxon>
        <taxon>Ascomycota</taxon>
        <taxon>Saccharomycotina</taxon>
        <taxon>Dipodascomycetes</taxon>
        <taxon>Dipodascales</taxon>
        <taxon>Trichomonascaceae</taxon>
        <taxon>Blastobotrys</taxon>
    </lineage>
</organism>
<accession>A0A060T6H7</accession>
<dbReference type="InterPro" id="IPR051330">
    <property type="entry name" value="Phosphatase_reg/MetRdx"/>
</dbReference>